<evidence type="ECO:0000256" key="3">
    <source>
        <dbReference type="ARBA" id="ARBA00022448"/>
    </source>
</evidence>
<dbReference type="GO" id="GO:0005886">
    <property type="term" value="C:plasma membrane"/>
    <property type="evidence" value="ECO:0007669"/>
    <property type="project" value="TreeGrafter"/>
</dbReference>
<accession>A0A8R2ACK5</accession>
<reference evidence="12" key="1">
    <citation type="submission" date="2010-06" db="EMBL/GenBank/DDBJ databases">
        <authorList>
            <person name="Jiang H."/>
            <person name="Abraham K."/>
            <person name="Ali S."/>
            <person name="Alsbrooks S.L."/>
            <person name="Anim B.N."/>
            <person name="Anosike U.S."/>
            <person name="Attaway T."/>
            <person name="Bandaranaike D.P."/>
            <person name="Battles P.K."/>
            <person name="Bell S.N."/>
            <person name="Bell A.V."/>
            <person name="Beltran B."/>
            <person name="Bickham C."/>
            <person name="Bustamante Y."/>
            <person name="Caleb T."/>
            <person name="Canada A."/>
            <person name="Cardenas V."/>
            <person name="Carter K."/>
            <person name="Chacko J."/>
            <person name="Chandrabose M.N."/>
            <person name="Chavez D."/>
            <person name="Chavez A."/>
            <person name="Chen L."/>
            <person name="Chu H.-S."/>
            <person name="Claassen K.J."/>
            <person name="Cockrell R."/>
            <person name="Collins M."/>
            <person name="Cooper J.A."/>
            <person name="Cree A."/>
            <person name="Curry S.M."/>
            <person name="Da Y."/>
            <person name="Dao M.D."/>
            <person name="Das B."/>
            <person name="Davila M.-L."/>
            <person name="Davy-Carroll L."/>
            <person name="Denson S."/>
            <person name="Dinh H."/>
            <person name="Ebong V.E."/>
            <person name="Edwards J.R."/>
            <person name="Egan A."/>
            <person name="El-Daye J."/>
            <person name="Escobedo L."/>
            <person name="Fernandez S."/>
            <person name="Fernando P.R."/>
            <person name="Flagg N."/>
            <person name="Forbes L.D."/>
            <person name="Fowler R.G."/>
            <person name="Fu Q."/>
            <person name="Gabisi R.A."/>
            <person name="Ganer J."/>
            <person name="Garbino Pronczuk A."/>
            <person name="Garcia R.M."/>
            <person name="Garner T."/>
            <person name="Garrett T.E."/>
            <person name="Gonzalez D.A."/>
            <person name="Hamid H."/>
            <person name="Hawkins E.S."/>
            <person name="Hirani K."/>
            <person name="Hogues M.E."/>
            <person name="Hollins B."/>
            <person name="Hsiao C.-H."/>
            <person name="Jabil R."/>
            <person name="James M.L."/>
            <person name="Jhangiani S.N."/>
            <person name="Johnson B."/>
            <person name="Johnson Q."/>
            <person name="Joshi V."/>
            <person name="Kalu J.B."/>
            <person name="Kam C."/>
            <person name="Kashfia A."/>
            <person name="Keebler J."/>
            <person name="Kisamo H."/>
            <person name="Kovar C.L."/>
            <person name="Lago L.A."/>
            <person name="Lai C.-Y."/>
            <person name="Laidlaw J."/>
            <person name="Lara F."/>
            <person name="Le T.-K."/>
            <person name="Lee S.L."/>
            <person name="Legall F.H."/>
            <person name="Lemon S.J."/>
            <person name="Lewis L.R."/>
            <person name="Li B."/>
            <person name="Liu Y."/>
            <person name="Liu Y.-S."/>
            <person name="Lopez J."/>
            <person name="Lozado R.J."/>
            <person name="Lu J."/>
            <person name="Madu R.C."/>
            <person name="Maheshwari M."/>
            <person name="Maheshwari R."/>
            <person name="Malloy K."/>
            <person name="Martinez E."/>
            <person name="Mathew T."/>
            <person name="Mercado I.C."/>
            <person name="Mercado C."/>
            <person name="Meyer B."/>
            <person name="Montgomery K."/>
            <person name="Morgan M.B."/>
            <person name="Munidasa M."/>
            <person name="Nazareth L.V."/>
            <person name="Nelson J."/>
            <person name="Ng B.M."/>
            <person name="Nguyen N.B."/>
            <person name="Nguyen P.Q."/>
            <person name="Nguyen T."/>
            <person name="Obregon M."/>
            <person name="Okwuonu G.O."/>
            <person name="Onwere C.G."/>
            <person name="Orozco G."/>
            <person name="Parra A."/>
            <person name="Patel S."/>
            <person name="Patil S."/>
            <person name="Perez A."/>
            <person name="Perez Y."/>
            <person name="Pham C."/>
            <person name="Primus E.L."/>
            <person name="Pu L.-L."/>
            <person name="Puazo M."/>
            <person name="Qin X."/>
            <person name="Quiroz J.B."/>
            <person name="Reese J."/>
            <person name="Richards S."/>
            <person name="Rives C.M."/>
            <person name="Robberts R."/>
            <person name="Ruiz S.J."/>
            <person name="Ruiz M.J."/>
            <person name="Santibanez J."/>
            <person name="Schneider B.W."/>
            <person name="Sisson I."/>
            <person name="Smith M."/>
            <person name="Sodergren E."/>
            <person name="Song X.-Z."/>
            <person name="Song B.B."/>
            <person name="Summersgill H."/>
            <person name="Thelus R."/>
            <person name="Thornton R.D."/>
            <person name="Trejos Z.Y."/>
            <person name="Usmani K."/>
            <person name="Vattathil S."/>
            <person name="Villasana D."/>
            <person name="Walker D.L."/>
            <person name="Wang S."/>
            <person name="Wang K."/>
            <person name="White C.S."/>
            <person name="Williams A.C."/>
            <person name="Williamson J."/>
            <person name="Wilson K."/>
            <person name="Woghiren I.O."/>
            <person name="Woodworth J.R."/>
            <person name="Worley K.C."/>
            <person name="Wright R.A."/>
            <person name="Wu W."/>
            <person name="Young L."/>
            <person name="Zhang L."/>
            <person name="Zhang J."/>
            <person name="Zhu Y."/>
            <person name="Muzny D.M."/>
            <person name="Weinstock G."/>
            <person name="Gibbs R.A."/>
        </authorList>
    </citation>
    <scope>NUCLEOTIDE SEQUENCE [LARGE SCALE GENOMIC DNA]</scope>
    <source>
        <strain evidence="12">LSR1</strain>
    </source>
</reference>
<evidence type="ECO:0000256" key="6">
    <source>
        <dbReference type="ARBA" id="ARBA00022840"/>
    </source>
</evidence>
<dbReference type="OrthoDB" id="66620at2759"/>
<dbReference type="SUPFAM" id="SSF52540">
    <property type="entry name" value="P-loop containing nucleoside triphosphate hydrolases"/>
    <property type="match status" value="1"/>
</dbReference>
<dbReference type="InterPro" id="IPR027417">
    <property type="entry name" value="P-loop_NTPase"/>
</dbReference>
<keyword evidence="8 9" id="KW-0472">Membrane</keyword>
<evidence type="ECO:0000256" key="7">
    <source>
        <dbReference type="ARBA" id="ARBA00022989"/>
    </source>
</evidence>
<dbReference type="InterPro" id="IPR003439">
    <property type="entry name" value="ABC_transporter-like_ATP-bd"/>
</dbReference>
<protein>
    <recommendedName>
        <fullName evidence="10">ABC transporter domain-containing protein</fullName>
    </recommendedName>
</protein>
<dbReference type="GO" id="GO:0005524">
    <property type="term" value="F:ATP binding"/>
    <property type="evidence" value="ECO:0007669"/>
    <property type="project" value="UniProtKB-KW"/>
</dbReference>
<evidence type="ECO:0000259" key="10">
    <source>
        <dbReference type="PROSITE" id="PS50893"/>
    </source>
</evidence>
<feature type="transmembrane region" description="Helical" evidence="9">
    <location>
        <begin position="613"/>
        <end position="633"/>
    </location>
</feature>
<dbReference type="PANTHER" id="PTHR48041:SF139">
    <property type="entry name" value="PROTEIN SCARLET"/>
    <property type="match status" value="1"/>
</dbReference>
<dbReference type="EnsemblMetazoa" id="XM_003246038.4">
    <property type="protein sequence ID" value="XP_003246086.1"/>
    <property type="gene ID" value="LOC100166259"/>
</dbReference>
<dbReference type="InterPro" id="IPR013525">
    <property type="entry name" value="ABC2_TM"/>
</dbReference>
<reference evidence="11" key="2">
    <citation type="submission" date="2022-06" db="UniProtKB">
        <authorList>
            <consortium name="EnsemblMetazoa"/>
        </authorList>
    </citation>
    <scope>IDENTIFICATION</scope>
</reference>
<evidence type="ECO:0000256" key="9">
    <source>
        <dbReference type="SAM" id="Phobius"/>
    </source>
</evidence>
<dbReference type="RefSeq" id="XP_003246086.1">
    <property type="nucleotide sequence ID" value="XM_003246038.4"/>
</dbReference>
<dbReference type="AlphaFoldDB" id="A0A8R2ACK5"/>
<keyword evidence="6" id="KW-0067">ATP-binding</keyword>
<dbReference type="InterPro" id="IPR003593">
    <property type="entry name" value="AAA+_ATPase"/>
</dbReference>
<dbReference type="Proteomes" id="UP000007819">
    <property type="component" value="Chromosome A1"/>
</dbReference>
<dbReference type="GeneID" id="100166259"/>
<dbReference type="InterPro" id="IPR043926">
    <property type="entry name" value="ABCG_dom"/>
</dbReference>
<evidence type="ECO:0000256" key="8">
    <source>
        <dbReference type="ARBA" id="ARBA00023136"/>
    </source>
</evidence>
<dbReference type="Gene3D" id="3.40.50.300">
    <property type="entry name" value="P-loop containing nucleotide triphosphate hydrolases"/>
    <property type="match status" value="1"/>
</dbReference>
<dbReference type="Pfam" id="PF01061">
    <property type="entry name" value="ABC2_membrane"/>
    <property type="match status" value="1"/>
</dbReference>
<keyword evidence="3" id="KW-0813">Transport</keyword>
<evidence type="ECO:0000256" key="2">
    <source>
        <dbReference type="ARBA" id="ARBA00005814"/>
    </source>
</evidence>
<organism evidence="11 12">
    <name type="scientific">Acyrthosiphon pisum</name>
    <name type="common">Pea aphid</name>
    <dbReference type="NCBI Taxonomy" id="7029"/>
    <lineage>
        <taxon>Eukaryota</taxon>
        <taxon>Metazoa</taxon>
        <taxon>Ecdysozoa</taxon>
        <taxon>Arthropoda</taxon>
        <taxon>Hexapoda</taxon>
        <taxon>Insecta</taxon>
        <taxon>Pterygota</taxon>
        <taxon>Neoptera</taxon>
        <taxon>Paraneoptera</taxon>
        <taxon>Hemiptera</taxon>
        <taxon>Sternorrhyncha</taxon>
        <taxon>Aphidomorpha</taxon>
        <taxon>Aphidoidea</taxon>
        <taxon>Aphididae</taxon>
        <taxon>Macrosiphini</taxon>
        <taxon>Acyrthosiphon</taxon>
    </lineage>
</organism>
<dbReference type="Pfam" id="PF19055">
    <property type="entry name" value="ABC2_membrane_7"/>
    <property type="match status" value="1"/>
</dbReference>
<dbReference type="GO" id="GO:0030659">
    <property type="term" value="C:cytoplasmic vesicle membrane"/>
    <property type="evidence" value="ECO:0007669"/>
    <property type="project" value="TreeGrafter"/>
</dbReference>
<keyword evidence="12" id="KW-1185">Reference proteome</keyword>
<dbReference type="SMART" id="SM00382">
    <property type="entry name" value="AAA"/>
    <property type="match status" value="1"/>
</dbReference>
<name>A0A8R2ACK5_ACYPI</name>
<dbReference type="PANTHER" id="PTHR48041">
    <property type="entry name" value="ABC TRANSPORTER G FAMILY MEMBER 28"/>
    <property type="match status" value="1"/>
</dbReference>
<evidence type="ECO:0000256" key="1">
    <source>
        <dbReference type="ARBA" id="ARBA00004141"/>
    </source>
</evidence>
<feature type="transmembrane region" description="Helical" evidence="9">
    <location>
        <begin position="454"/>
        <end position="481"/>
    </location>
</feature>
<comment type="subcellular location">
    <subcellularLocation>
        <location evidence="1">Membrane</location>
        <topology evidence="1">Multi-pass membrane protein</topology>
    </subcellularLocation>
</comment>
<comment type="similarity">
    <text evidence="2">Belongs to the ABC transporter superfamily. ABCG family. Eye pigment precursor importer (TC 3.A.1.204) subfamily.</text>
</comment>
<keyword evidence="5" id="KW-0547">Nucleotide-binding</keyword>
<evidence type="ECO:0000256" key="5">
    <source>
        <dbReference type="ARBA" id="ARBA00022741"/>
    </source>
</evidence>
<dbReference type="InterPro" id="IPR050352">
    <property type="entry name" value="ABCG_transporters"/>
</dbReference>
<sequence length="637" mass="71664">MNLASTYSVFFNTDAPDDHNSSLHLCTNNGGENNENCLPIYWENLSVHAMIKKDRWLRSSITTRKLLLNKVEGYIPPCSLVAIMGPSGAGKSTLMAALANKLPAQIELEGRAKIGSLSVRNFESHNFGYMYQHDLFCGSLTVKEHLHFMAKLKLDRRTTDKNLKARVSAVIEELGLGQCANTRIGTGGENGKTTLSGGERKIVSFATELLTDPSFLFCDEPTTGLDSYSAQKVIKVMQRLVSDERKTVICIIHQPSTELLNAFNQLILVADGRIAYSGPPNKAISFFESVGYRCPDNYNSADFIMKILSDSNESVNIVCDEFAASKHAEIVKNAITNEIYFDTSSLSVLRNHLSPFWPVKLYHLTGRYFLEKVRNPTIDIHRFLQKVGIAIMVGLCYLGTVQQTQVGIQSVQGVFFMLITENFFTPMYSVMNQLPTQLPLFRREYTSSLYDAPAFYIANILSFIPTLIIEPTVYTTIVYCMAGMQTDLYGYFLTVIITILVMAVSTSCGYMFNNIFGSLSLALTFVQPFDNVIMILSGIFVNLRSVPWFLHWIVKISWFELGFEALTILHWQNVTYIACSEDPDVPCLMDGSEVLDKYEFKVANLMPHIYTMIWLYVGFHAVSFVCFVTRARLNKLS</sequence>
<dbReference type="GO" id="GO:0140359">
    <property type="term" value="F:ABC-type transporter activity"/>
    <property type="evidence" value="ECO:0007669"/>
    <property type="project" value="InterPro"/>
</dbReference>
<evidence type="ECO:0000313" key="12">
    <source>
        <dbReference type="Proteomes" id="UP000007819"/>
    </source>
</evidence>
<proteinExistence type="inferred from homology"/>
<keyword evidence="4 9" id="KW-0812">Transmembrane</keyword>
<feature type="transmembrane region" description="Helical" evidence="9">
    <location>
        <begin position="488"/>
        <end position="512"/>
    </location>
</feature>
<evidence type="ECO:0000256" key="4">
    <source>
        <dbReference type="ARBA" id="ARBA00022692"/>
    </source>
</evidence>
<dbReference type="KEGG" id="api:100166259"/>
<feature type="domain" description="ABC transporter" evidence="10">
    <location>
        <begin position="51"/>
        <end position="296"/>
    </location>
</feature>
<keyword evidence="7 9" id="KW-1133">Transmembrane helix</keyword>
<dbReference type="Pfam" id="PF00005">
    <property type="entry name" value="ABC_tran"/>
    <property type="match status" value="1"/>
</dbReference>
<dbReference type="PROSITE" id="PS50893">
    <property type="entry name" value="ABC_TRANSPORTER_2"/>
    <property type="match status" value="1"/>
</dbReference>
<evidence type="ECO:0000313" key="11">
    <source>
        <dbReference type="EnsemblMetazoa" id="XP_003246086.1"/>
    </source>
</evidence>
<dbReference type="GO" id="GO:0016887">
    <property type="term" value="F:ATP hydrolysis activity"/>
    <property type="evidence" value="ECO:0007669"/>
    <property type="project" value="InterPro"/>
</dbReference>
<feature type="transmembrane region" description="Helical" evidence="9">
    <location>
        <begin position="532"/>
        <end position="554"/>
    </location>
</feature>